<keyword evidence="2 3" id="KW-0808">Transferase</keyword>
<feature type="non-terminal residue" evidence="4">
    <location>
        <position position="1"/>
    </location>
</feature>
<evidence type="ECO:0008006" key="6">
    <source>
        <dbReference type="Google" id="ProtNLM"/>
    </source>
</evidence>
<dbReference type="EMBL" id="JAHRHJ020000009">
    <property type="protein sequence ID" value="KAH9303085.1"/>
    <property type="molecule type" value="Genomic_DNA"/>
</dbReference>
<evidence type="ECO:0000313" key="4">
    <source>
        <dbReference type="EMBL" id="KAH9303085.1"/>
    </source>
</evidence>
<reference evidence="4 5" key="1">
    <citation type="journal article" date="2021" name="Nat. Plants">
        <title>The Taxus genome provides insights into paclitaxel biosynthesis.</title>
        <authorList>
            <person name="Xiong X."/>
            <person name="Gou J."/>
            <person name="Liao Q."/>
            <person name="Li Y."/>
            <person name="Zhou Q."/>
            <person name="Bi G."/>
            <person name="Li C."/>
            <person name="Du R."/>
            <person name="Wang X."/>
            <person name="Sun T."/>
            <person name="Guo L."/>
            <person name="Liang H."/>
            <person name="Lu P."/>
            <person name="Wu Y."/>
            <person name="Zhang Z."/>
            <person name="Ro D.K."/>
            <person name="Shang Y."/>
            <person name="Huang S."/>
            <person name="Yan J."/>
        </authorList>
    </citation>
    <scope>NUCLEOTIDE SEQUENCE [LARGE SCALE GENOMIC DNA]</scope>
    <source>
        <strain evidence="4">Ta-2019</strain>
    </source>
</reference>
<dbReference type="PANTHER" id="PTHR48045">
    <property type="entry name" value="UDP-GLYCOSYLTRANSFERASE 72B1"/>
    <property type="match status" value="1"/>
</dbReference>
<dbReference type="Proteomes" id="UP000824469">
    <property type="component" value="Unassembled WGS sequence"/>
</dbReference>
<comment type="similarity">
    <text evidence="1 3">Belongs to the UDP-glycosyltransferase family.</text>
</comment>
<dbReference type="Gene3D" id="3.40.50.2000">
    <property type="entry name" value="Glycogen Phosphorylase B"/>
    <property type="match status" value="2"/>
</dbReference>
<organism evidence="4 5">
    <name type="scientific">Taxus chinensis</name>
    <name type="common">Chinese yew</name>
    <name type="synonym">Taxus wallichiana var. chinensis</name>
    <dbReference type="NCBI Taxonomy" id="29808"/>
    <lineage>
        <taxon>Eukaryota</taxon>
        <taxon>Viridiplantae</taxon>
        <taxon>Streptophyta</taxon>
        <taxon>Embryophyta</taxon>
        <taxon>Tracheophyta</taxon>
        <taxon>Spermatophyta</taxon>
        <taxon>Pinopsida</taxon>
        <taxon>Pinidae</taxon>
        <taxon>Conifers II</taxon>
        <taxon>Cupressales</taxon>
        <taxon>Taxaceae</taxon>
        <taxon>Taxus</taxon>
    </lineage>
</organism>
<dbReference type="PANTHER" id="PTHR48045:SF31">
    <property type="entry name" value="UDP-GLYCOSYLTRANSFERASE 76B1-LIKE"/>
    <property type="match status" value="1"/>
</dbReference>
<evidence type="ECO:0000313" key="5">
    <source>
        <dbReference type="Proteomes" id="UP000824469"/>
    </source>
</evidence>
<keyword evidence="3" id="KW-0328">Glycosyltransferase</keyword>
<accession>A0AA38FI08</accession>
<comment type="caution">
    <text evidence="4">The sequence shown here is derived from an EMBL/GenBank/DDBJ whole genome shotgun (WGS) entry which is preliminary data.</text>
</comment>
<proteinExistence type="inferred from homology"/>
<evidence type="ECO:0000256" key="1">
    <source>
        <dbReference type="ARBA" id="ARBA00009995"/>
    </source>
</evidence>
<protein>
    <recommendedName>
        <fullName evidence="6">UDP-glycosyltransferases domain-containing protein</fullName>
    </recommendedName>
</protein>
<gene>
    <name evidence="4" type="ORF">KI387_014668</name>
</gene>
<dbReference type="GO" id="GO:0008194">
    <property type="term" value="F:UDP-glycosyltransferase activity"/>
    <property type="evidence" value="ECO:0007669"/>
    <property type="project" value="InterPro"/>
</dbReference>
<sequence>QGHDAVFPEGFEKRTRDQAFIVNWTPQLRVLAHASVGGFLTHSGWNSTLESISMGVPLLGWPYSSDQFLNCRFAKDIWKLSLDLKDVDVDVNKLVIREEVKSRVRDLMHNDLLQKRALKLKEVVIQAVMPRGSSYTKITTFIQDMLLKAKMASSVVLGK</sequence>
<dbReference type="Pfam" id="PF00201">
    <property type="entry name" value="UDPGT"/>
    <property type="match status" value="1"/>
</dbReference>
<name>A0AA38FI08_TAXCH</name>
<evidence type="ECO:0000256" key="2">
    <source>
        <dbReference type="ARBA" id="ARBA00022679"/>
    </source>
</evidence>
<keyword evidence="5" id="KW-1185">Reference proteome</keyword>
<dbReference type="SUPFAM" id="SSF53756">
    <property type="entry name" value="UDP-Glycosyltransferase/glycogen phosphorylase"/>
    <property type="match status" value="1"/>
</dbReference>
<dbReference type="PROSITE" id="PS00375">
    <property type="entry name" value="UDPGT"/>
    <property type="match status" value="1"/>
</dbReference>
<dbReference type="CDD" id="cd03784">
    <property type="entry name" value="GT1_Gtf-like"/>
    <property type="match status" value="1"/>
</dbReference>
<dbReference type="InterPro" id="IPR002213">
    <property type="entry name" value="UDP_glucos_trans"/>
</dbReference>
<dbReference type="OMA" id="ILESMSM"/>
<dbReference type="AlphaFoldDB" id="A0AA38FI08"/>
<evidence type="ECO:0000256" key="3">
    <source>
        <dbReference type="RuleBase" id="RU003718"/>
    </source>
</evidence>
<dbReference type="InterPro" id="IPR035595">
    <property type="entry name" value="UDP_glycos_trans_CS"/>
</dbReference>